<dbReference type="Gene3D" id="3.40.50.80">
    <property type="entry name" value="Nucleotide-binding domain of ferredoxin-NADP reductase (FNR) module"/>
    <property type="match status" value="1"/>
</dbReference>
<dbReference type="InterPro" id="IPR017938">
    <property type="entry name" value="Riboflavin_synthase-like_b-brl"/>
</dbReference>
<name>A0A5B9P6W4_9BACT</name>
<dbReference type="EC" id="1.18.1.2" evidence="3"/>
<keyword evidence="8 10" id="KW-0560">Oxidoreductase</keyword>
<dbReference type="PROSITE" id="PS51384">
    <property type="entry name" value="FAD_FR"/>
    <property type="match status" value="1"/>
</dbReference>
<dbReference type="GO" id="GO:0000166">
    <property type="term" value="F:nucleotide binding"/>
    <property type="evidence" value="ECO:0007669"/>
    <property type="project" value="UniProtKB-KW"/>
</dbReference>
<dbReference type="AlphaFoldDB" id="A0A5B9P6W4"/>
<dbReference type="InterPro" id="IPR001709">
    <property type="entry name" value="Flavoprot_Pyr_Nucl_cyt_Rdtase"/>
</dbReference>
<dbReference type="PRINTS" id="PR00371">
    <property type="entry name" value="FPNCR"/>
</dbReference>
<evidence type="ECO:0000313" key="11">
    <source>
        <dbReference type="Proteomes" id="UP000322214"/>
    </source>
</evidence>
<keyword evidence="5" id="KW-0547">Nucleotide-binding</keyword>
<gene>
    <name evidence="10" type="primary">fpr</name>
    <name evidence="10" type="ORF">MFFC18_05200</name>
</gene>
<dbReference type="PANTHER" id="PTHR47878:SF1">
    <property type="entry name" value="FLAVODOXIN_FERREDOXIN--NADP REDUCTASE"/>
    <property type="match status" value="1"/>
</dbReference>
<dbReference type="GO" id="GO:0034599">
    <property type="term" value="P:cellular response to oxidative stress"/>
    <property type="evidence" value="ECO:0007669"/>
    <property type="project" value="TreeGrafter"/>
</dbReference>
<dbReference type="KEGG" id="mff:MFFC18_05200"/>
<accession>A0A5B9P6W4</accession>
<reference evidence="10 11" key="1">
    <citation type="submission" date="2019-08" db="EMBL/GenBank/DDBJ databases">
        <title>Deep-cultivation of Planctomycetes and their phenomic and genomic characterization uncovers novel biology.</title>
        <authorList>
            <person name="Wiegand S."/>
            <person name="Jogler M."/>
            <person name="Boedeker C."/>
            <person name="Pinto D."/>
            <person name="Vollmers J."/>
            <person name="Rivas-Marin E."/>
            <person name="Kohn T."/>
            <person name="Peeters S.H."/>
            <person name="Heuer A."/>
            <person name="Rast P."/>
            <person name="Oberbeckmann S."/>
            <person name="Bunk B."/>
            <person name="Jeske O."/>
            <person name="Meyerdierks A."/>
            <person name="Storesund J.E."/>
            <person name="Kallscheuer N."/>
            <person name="Luecker S."/>
            <person name="Lage O.M."/>
            <person name="Pohl T."/>
            <person name="Merkel B.J."/>
            <person name="Hornburger P."/>
            <person name="Mueller R.-W."/>
            <person name="Bruemmer F."/>
            <person name="Labrenz M."/>
            <person name="Spormann A.M."/>
            <person name="Op den Camp H."/>
            <person name="Overmann J."/>
            <person name="Amann R."/>
            <person name="Jetten M.S.M."/>
            <person name="Mascher T."/>
            <person name="Medema M.H."/>
            <person name="Devos D.P."/>
            <person name="Kaster A.-K."/>
            <person name="Ovreas L."/>
            <person name="Rohde M."/>
            <person name="Galperin M.Y."/>
            <person name="Jogler C."/>
        </authorList>
    </citation>
    <scope>NUCLEOTIDE SEQUENCE [LARGE SCALE GENOMIC DNA]</scope>
    <source>
        <strain evidence="10 11">FC18</strain>
    </source>
</reference>
<dbReference type="GO" id="GO:0004324">
    <property type="term" value="F:ferredoxin-NADP+ reductase activity"/>
    <property type="evidence" value="ECO:0007669"/>
    <property type="project" value="UniProtKB-EC"/>
</dbReference>
<evidence type="ECO:0000256" key="8">
    <source>
        <dbReference type="ARBA" id="ARBA00023002"/>
    </source>
</evidence>
<comment type="similarity">
    <text evidence="2">Belongs to the ferredoxin--NADP reductase type 1 family.</text>
</comment>
<dbReference type="Pfam" id="PF00175">
    <property type="entry name" value="NAD_binding_1"/>
    <property type="match status" value="1"/>
</dbReference>
<feature type="domain" description="FAD-binding FR-type" evidence="9">
    <location>
        <begin position="2"/>
        <end position="113"/>
    </location>
</feature>
<evidence type="ECO:0000256" key="6">
    <source>
        <dbReference type="ARBA" id="ARBA00022827"/>
    </source>
</evidence>
<dbReference type="Gene3D" id="2.40.30.10">
    <property type="entry name" value="Translation factors"/>
    <property type="match status" value="1"/>
</dbReference>
<keyword evidence="11" id="KW-1185">Reference proteome</keyword>
<sequence length="259" mass="29114">MPKWFQSKVLAKKVWTEGLFTLSIDGTGVEPFEPGQFLHLAVFPDGIDADADDDTREKQRVNRPYSVASPYGESLEFFIIRVDDGELTPHLWKLEPGDDIEVSQKAAGRFTLEKTPDAENLWLIATGTGLAPYIAMLRTEEPWQRYKKIVVVHGVRHANDLAYTDELQAIENVRLGAFRFVQALTRETADGTLNGRIPALVESGELESAADCRMTKEDSSVMLCGNPAMLDSMEEILGKRSMTRHRSKSPGQIVLERYW</sequence>
<evidence type="ECO:0000259" key="9">
    <source>
        <dbReference type="PROSITE" id="PS51384"/>
    </source>
</evidence>
<dbReference type="InterPro" id="IPR051930">
    <property type="entry name" value="FNR_type-1"/>
</dbReference>
<dbReference type="InterPro" id="IPR017927">
    <property type="entry name" value="FAD-bd_FR_type"/>
</dbReference>
<dbReference type="Proteomes" id="UP000322214">
    <property type="component" value="Chromosome"/>
</dbReference>
<organism evidence="10 11">
    <name type="scientific">Mariniblastus fucicola</name>
    <dbReference type="NCBI Taxonomy" id="980251"/>
    <lineage>
        <taxon>Bacteria</taxon>
        <taxon>Pseudomonadati</taxon>
        <taxon>Planctomycetota</taxon>
        <taxon>Planctomycetia</taxon>
        <taxon>Pirellulales</taxon>
        <taxon>Pirellulaceae</taxon>
        <taxon>Mariniblastus</taxon>
    </lineage>
</organism>
<evidence type="ECO:0000256" key="1">
    <source>
        <dbReference type="ARBA" id="ARBA00001974"/>
    </source>
</evidence>
<keyword evidence="4" id="KW-0285">Flavoprotein</keyword>
<dbReference type="GO" id="GO:0042167">
    <property type="term" value="P:heme catabolic process"/>
    <property type="evidence" value="ECO:0007669"/>
    <property type="project" value="TreeGrafter"/>
</dbReference>
<dbReference type="PANTHER" id="PTHR47878">
    <property type="entry name" value="OXIDOREDUCTASE FAD/NAD(P)-BINDING DOMAIN PROTEIN"/>
    <property type="match status" value="1"/>
</dbReference>
<proteinExistence type="inferred from homology"/>
<dbReference type="RefSeq" id="WP_075084724.1">
    <property type="nucleotide sequence ID" value="NZ_CP042912.1"/>
</dbReference>
<dbReference type="InterPro" id="IPR039261">
    <property type="entry name" value="FNR_nucleotide-bd"/>
</dbReference>
<evidence type="ECO:0000256" key="7">
    <source>
        <dbReference type="ARBA" id="ARBA00022857"/>
    </source>
</evidence>
<dbReference type="InterPro" id="IPR001433">
    <property type="entry name" value="OxRdtase_FAD/NAD-bd"/>
</dbReference>
<keyword evidence="7" id="KW-0521">NADP</keyword>
<evidence type="ECO:0000256" key="5">
    <source>
        <dbReference type="ARBA" id="ARBA00022741"/>
    </source>
</evidence>
<evidence type="ECO:0000256" key="2">
    <source>
        <dbReference type="ARBA" id="ARBA00008312"/>
    </source>
</evidence>
<dbReference type="SUPFAM" id="SSF63380">
    <property type="entry name" value="Riboflavin synthase domain-like"/>
    <property type="match status" value="1"/>
</dbReference>
<comment type="cofactor">
    <cofactor evidence="1">
        <name>FAD</name>
        <dbReference type="ChEBI" id="CHEBI:57692"/>
    </cofactor>
</comment>
<evidence type="ECO:0000313" key="10">
    <source>
        <dbReference type="EMBL" id="QEG20670.1"/>
    </source>
</evidence>
<dbReference type="STRING" id="980251.GCA_001642875_02295"/>
<dbReference type="OrthoDB" id="9784483at2"/>
<dbReference type="SUPFAM" id="SSF52343">
    <property type="entry name" value="Ferredoxin reductase-like, C-terminal NADP-linked domain"/>
    <property type="match status" value="1"/>
</dbReference>
<dbReference type="EMBL" id="CP042912">
    <property type="protein sequence ID" value="QEG20670.1"/>
    <property type="molecule type" value="Genomic_DNA"/>
</dbReference>
<evidence type="ECO:0000256" key="3">
    <source>
        <dbReference type="ARBA" id="ARBA00013223"/>
    </source>
</evidence>
<evidence type="ECO:0000256" key="4">
    <source>
        <dbReference type="ARBA" id="ARBA00022630"/>
    </source>
</evidence>
<dbReference type="InterPro" id="IPR033892">
    <property type="entry name" value="FNR_bac"/>
</dbReference>
<protein>
    <recommendedName>
        <fullName evidence="3">ferredoxin--NADP(+) reductase</fullName>
        <ecNumber evidence="3">1.18.1.2</ecNumber>
    </recommendedName>
</protein>
<keyword evidence="6" id="KW-0274">FAD</keyword>
<dbReference type="CDD" id="cd06195">
    <property type="entry name" value="FNR1"/>
    <property type="match status" value="1"/>
</dbReference>